<reference evidence="7 8" key="1">
    <citation type="submission" date="2024-07" db="EMBL/GenBank/DDBJ databases">
        <authorList>
            <person name="Li M."/>
        </authorList>
    </citation>
    <scope>NUCLEOTIDE SEQUENCE [LARGE SCALE GENOMIC DNA]</scope>
    <source>
        <strain evidence="7 8">25A3E</strain>
    </source>
</reference>
<keyword evidence="3" id="KW-0731">Sigma factor</keyword>
<keyword evidence="2" id="KW-0805">Transcription regulation</keyword>
<dbReference type="InterPro" id="IPR007627">
    <property type="entry name" value="RNA_pol_sigma70_r2"/>
</dbReference>
<dbReference type="Proteomes" id="UP001560296">
    <property type="component" value="Unassembled WGS sequence"/>
</dbReference>
<dbReference type="Pfam" id="PF08281">
    <property type="entry name" value="Sigma70_r4_2"/>
    <property type="match status" value="1"/>
</dbReference>
<organism evidence="7 8">
    <name type="scientific">Pseudomonas zhanjiangensis</name>
    <dbReference type="NCBI Taxonomy" id="3239015"/>
    <lineage>
        <taxon>Bacteria</taxon>
        <taxon>Pseudomonadati</taxon>
        <taxon>Pseudomonadota</taxon>
        <taxon>Gammaproteobacteria</taxon>
        <taxon>Pseudomonadales</taxon>
        <taxon>Pseudomonadaceae</taxon>
        <taxon>Pseudomonas</taxon>
    </lineage>
</organism>
<sequence>MNEQELVLGMQRGDPAALEAAIRAHHSFLIAMATPLIGNDLANDVAQETWIKAFAAIGKFQGKSRLRTWLARIALNEAQALRRKYRRELSLDGGGGDNGSPLAARFTSIGAWNLPPNQWDCDSPEALLSKAELARCLRRHVHKLPRDQQSVLLMRELGGLEFGEIAKTLKLAEGNVRVLLHRGRQRIHAMLEHFEEVGQC</sequence>
<dbReference type="InterPro" id="IPR014284">
    <property type="entry name" value="RNA_pol_sigma-70_dom"/>
</dbReference>
<dbReference type="NCBIfam" id="TIGR02937">
    <property type="entry name" value="sigma70-ECF"/>
    <property type="match status" value="1"/>
</dbReference>
<dbReference type="InterPro" id="IPR013249">
    <property type="entry name" value="RNA_pol_sigma70_r4_t2"/>
</dbReference>
<protein>
    <submittedName>
        <fullName evidence="7">RNA polymerase sigma factor</fullName>
    </submittedName>
</protein>
<dbReference type="SUPFAM" id="SSF88659">
    <property type="entry name" value="Sigma3 and sigma4 domains of RNA polymerase sigma factors"/>
    <property type="match status" value="1"/>
</dbReference>
<dbReference type="EMBL" id="JBFTEG010000001">
    <property type="protein sequence ID" value="MEX6500489.1"/>
    <property type="molecule type" value="Genomic_DNA"/>
</dbReference>
<accession>A0ABV3YN57</accession>
<dbReference type="Gene3D" id="1.10.10.10">
    <property type="entry name" value="Winged helix-like DNA-binding domain superfamily/Winged helix DNA-binding domain"/>
    <property type="match status" value="1"/>
</dbReference>
<dbReference type="PANTHER" id="PTHR43133">
    <property type="entry name" value="RNA POLYMERASE ECF-TYPE SIGMA FACTO"/>
    <property type="match status" value="1"/>
</dbReference>
<dbReference type="InterPro" id="IPR036388">
    <property type="entry name" value="WH-like_DNA-bd_sf"/>
</dbReference>
<gene>
    <name evidence="7" type="ORF">AB5S05_00320</name>
</gene>
<dbReference type="CDD" id="cd06171">
    <property type="entry name" value="Sigma70_r4"/>
    <property type="match status" value="1"/>
</dbReference>
<evidence type="ECO:0000313" key="7">
    <source>
        <dbReference type="EMBL" id="MEX6500489.1"/>
    </source>
</evidence>
<dbReference type="Pfam" id="PF04542">
    <property type="entry name" value="Sigma70_r2"/>
    <property type="match status" value="1"/>
</dbReference>
<keyword evidence="4" id="KW-0804">Transcription</keyword>
<dbReference type="Gene3D" id="1.10.1740.10">
    <property type="match status" value="1"/>
</dbReference>
<keyword evidence="8" id="KW-1185">Reference proteome</keyword>
<evidence type="ECO:0000313" key="8">
    <source>
        <dbReference type="Proteomes" id="UP001560296"/>
    </source>
</evidence>
<feature type="domain" description="RNA polymerase sigma factor 70 region 4 type 2" evidence="6">
    <location>
        <begin position="135"/>
        <end position="187"/>
    </location>
</feature>
<name>A0ABV3YN57_9PSED</name>
<feature type="domain" description="RNA polymerase sigma-70 region 2" evidence="5">
    <location>
        <begin position="22"/>
        <end position="87"/>
    </location>
</feature>
<comment type="similarity">
    <text evidence="1">Belongs to the sigma-70 factor family. ECF subfamily.</text>
</comment>
<evidence type="ECO:0000256" key="3">
    <source>
        <dbReference type="ARBA" id="ARBA00023082"/>
    </source>
</evidence>
<dbReference type="InterPro" id="IPR013325">
    <property type="entry name" value="RNA_pol_sigma_r2"/>
</dbReference>
<dbReference type="InterPro" id="IPR013324">
    <property type="entry name" value="RNA_pol_sigma_r3/r4-like"/>
</dbReference>
<evidence type="ECO:0000259" key="5">
    <source>
        <dbReference type="Pfam" id="PF04542"/>
    </source>
</evidence>
<dbReference type="RefSeq" id="WP_369285403.1">
    <property type="nucleotide sequence ID" value="NZ_JBFTEG010000001.1"/>
</dbReference>
<proteinExistence type="inferred from homology"/>
<comment type="caution">
    <text evidence="7">The sequence shown here is derived from an EMBL/GenBank/DDBJ whole genome shotgun (WGS) entry which is preliminary data.</text>
</comment>
<evidence type="ECO:0000256" key="2">
    <source>
        <dbReference type="ARBA" id="ARBA00023015"/>
    </source>
</evidence>
<dbReference type="PANTHER" id="PTHR43133:SF53">
    <property type="entry name" value="ECF RNA POLYMERASE SIGMA-E FACTOR"/>
    <property type="match status" value="1"/>
</dbReference>
<evidence type="ECO:0000259" key="6">
    <source>
        <dbReference type="Pfam" id="PF08281"/>
    </source>
</evidence>
<evidence type="ECO:0000256" key="4">
    <source>
        <dbReference type="ARBA" id="ARBA00023163"/>
    </source>
</evidence>
<dbReference type="InterPro" id="IPR039425">
    <property type="entry name" value="RNA_pol_sigma-70-like"/>
</dbReference>
<evidence type="ECO:0000256" key="1">
    <source>
        <dbReference type="ARBA" id="ARBA00010641"/>
    </source>
</evidence>
<dbReference type="SUPFAM" id="SSF88946">
    <property type="entry name" value="Sigma2 domain of RNA polymerase sigma factors"/>
    <property type="match status" value="1"/>
</dbReference>